<evidence type="ECO:0000313" key="4">
    <source>
        <dbReference type="Proteomes" id="UP000439113"/>
    </source>
</evidence>
<organism evidence="3 4">
    <name type="scientific">Rhodoblastus acidophilus</name>
    <name type="common">Rhodopseudomonas acidophila</name>
    <dbReference type="NCBI Taxonomy" id="1074"/>
    <lineage>
        <taxon>Bacteria</taxon>
        <taxon>Pseudomonadati</taxon>
        <taxon>Pseudomonadota</taxon>
        <taxon>Alphaproteobacteria</taxon>
        <taxon>Hyphomicrobiales</taxon>
        <taxon>Rhodoblastaceae</taxon>
        <taxon>Rhodoblastus</taxon>
    </lineage>
</organism>
<evidence type="ECO:0000256" key="2">
    <source>
        <dbReference type="SAM" id="Phobius"/>
    </source>
</evidence>
<dbReference type="OrthoDB" id="9786218at2"/>
<sequence length="178" mass="19404">MTRYTGDARKNPETSPMSLASPADPAVRSLLTYPPTLPVVREPLKISVRASLAVGLAVFAWYMTVGPLLLSEPDMLWPIETGRRILETQHFPTVDSYSWTMAGAPWMAKEWGAQVLYALAQRYGGWIGVVALASAAVALALTLIFVELSRRLPLAVALVADHVVVARPHVLAWPLFVG</sequence>
<proteinExistence type="predicted"/>
<keyword evidence="2" id="KW-0812">Transmembrane</keyword>
<reference evidence="3 4" key="1">
    <citation type="submission" date="2019-11" db="EMBL/GenBank/DDBJ databases">
        <title>Whole-genome sequence of a Rhodoblastus acidophilus DSM 142.</title>
        <authorList>
            <person name="Kyndt J.A."/>
            <person name="Meyer T.E."/>
        </authorList>
    </citation>
    <scope>NUCLEOTIDE SEQUENCE [LARGE SCALE GENOMIC DNA]</scope>
    <source>
        <strain evidence="3 4">DSM 142</strain>
    </source>
</reference>
<keyword evidence="2" id="KW-1133">Transmembrane helix</keyword>
<feature type="transmembrane region" description="Helical" evidence="2">
    <location>
        <begin position="50"/>
        <end position="70"/>
    </location>
</feature>
<gene>
    <name evidence="3" type="ORF">GJ654_16570</name>
</gene>
<evidence type="ECO:0000256" key="1">
    <source>
        <dbReference type="SAM" id="MobiDB-lite"/>
    </source>
</evidence>
<dbReference type="EMBL" id="WNKS01000019">
    <property type="protein sequence ID" value="MTV32602.1"/>
    <property type="molecule type" value="Genomic_DNA"/>
</dbReference>
<feature type="region of interest" description="Disordered" evidence="1">
    <location>
        <begin position="1"/>
        <end position="22"/>
    </location>
</feature>
<accession>A0A6N8DPT6</accession>
<keyword evidence="2" id="KW-0472">Membrane</keyword>
<evidence type="ECO:0000313" key="3">
    <source>
        <dbReference type="EMBL" id="MTV32602.1"/>
    </source>
</evidence>
<comment type="caution">
    <text evidence="3">The sequence shown here is derived from an EMBL/GenBank/DDBJ whole genome shotgun (WGS) entry which is preliminary data.</text>
</comment>
<feature type="transmembrane region" description="Helical" evidence="2">
    <location>
        <begin position="123"/>
        <end position="146"/>
    </location>
</feature>
<feature type="compositionally biased region" description="Basic and acidic residues" evidence="1">
    <location>
        <begin position="1"/>
        <end position="12"/>
    </location>
</feature>
<name>A0A6N8DPT6_RHOAC</name>
<protein>
    <submittedName>
        <fullName evidence="3">Uncharacterized protein</fullName>
    </submittedName>
</protein>
<dbReference type="Proteomes" id="UP000439113">
    <property type="component" value="Unassembled WGS sequence"/>
</dbReference>
<dbReference type="RefSeq" id="WP_155447292.1">
    <property type="nucleotide sequence ID" value="NZ_JAOQNR010000018.1"/>
</dbReference>
<dbReference type="AlphaFoldDB" id="A0A6N8DPT6"/>